<name>A0A5N1ISB1_9BACT</name>
<dbReference type="GO" id="GO:0016740">
    <property type="term" value="F:transferase activity"/>
    <property type="evidence" value="ECO:0007669"/>
    <property type="project" value="UniProtKB-KW"/>
</dbReference>
<gene>
    <name evidence="1" type="ORF">F0P94_15910</name>
</gene>
<keyword evidence="1" id="KW-0808">Transferase</keyword>
<organism evidence="1 2">
    <name type="scientific">Adhaeribacter soli</name>
    <dbReference type="NCBI Taxonomy" id="2607655"/>
    <lineage>
        <taxon>Bacteria</taxon>
        <taxon>Pseudomonadati</taxon>
        <taxon>Bacteroidota</taxon>
        <taxon>Cytophagia</taxon>
        <taxon>Cytophagales</taxon>
        <taxon>Hymenobacteraceae</taxon>
        <taxon>Adhaeribacter</taxon>
    </lineage>
</organism>
<dbReference type="AlphaFoldDB" id="A0A5N1ISB1"/>
<accession>A0A5N1ISB1</accession>
<keyword evidence="2" id="KW-1185">Reference proteome</keyword>
<dbReference type="Gene3D" id="3.40.50.2000">
    <property type="entry name" value="Glycogen Phosphorylase B"/>
    <property type="match status" value="2"/>
</dbReference>
<comment type="caution">
    <text evidence="1">The sequence shown here is derived from an EMBL/GenBank/DDBJ whole genome shotgun (WGS) entry which is preliminary data.</text>
</comment>
<evidence type="ECO:0000313" key="2">
    <source>
        <dbReference type="Proteomes" id="UP000326570"/>
    </source>
</evidence>
<dbReference type="RefSeq" id="WP_150904903.1">
    <property type="nucleotide sequence ID" value="NZ_VTWT01000009.1"/>
</dbReference>
<protein>
    <submittedName>
        <fullName evidence="1">Glycosyltransferase family 4 protein</fullName>
    </submittedName>
</protein>
<sequence>MNKILLVAYYFRPCNYVGANRANAFADFFAEKGWDVTVVTRAWTGTEKVWEDYLDSQEGEPRIVKEASGVKIHYLPYKAFRFPENRILASLKTATRNLTGRFHFELEFDQYQDYIAELIKKEKFNYVLASSPPLTVLKVAADASENTATKLLVDIRDFENDILLYQEPRLSLLRKLQFRVLMMYFQKWIKGAACIFTASPPFTTFIAKKTDKEVFTLTNGFDDLVSTIRAEPYPDLFNISVIGTLYKEANIDTLLEGIELLFRENPSVKIKFNLIGVKALPDVAKRFENVIPESKLNLTHRVNRSEALEVAARSHVLLLAGFDTMKGVYTTKVFEYLGLRKNIIQVPGDGDVVEELLNYTQSGKAPHSAEEFCSVIMDWYREWEQTGKLEFNGIDSRINEYSRRSQFQKLYTFLSKTDAKSGAKV</sequence>
<dbReference type="Proteomes" id="UP000326570">
    <property type="component" value="Unassembled WGS sequence"/>
</dbReference>
<proteinExistence type="predicted"/>
<dbReference type="EMBL" id="VTWT01000009">
    <property type="protein sequence ID" value="KAA9327399.1"/>
    <property type="molecule type" value="Genomic_DNA"/>
</dbReference>
<evidence type="ECO:0000313" key="1">
    <source>
        <dbReference type="EMBL" id="KAA9327399.1"/>
    </source>
</evidence>
<reference evidence="1 2" key="1">
    <citation type="submission" date="2019-09" db="EMBL/GenBank/DDBJ databases">
        <title>Genome sequence of Adhaeribacter sp. M2.</title>
        <authorList>
            <person name="Srinivasan S."/>
        </authorList>
    </citation>
    <scope>NUCLEOTIDE SEQUENCE [LARGE SCALE GENOMIC DNA]</scope>
    <source>
        <strain evidence="1 2">M2</strain>
    </source>
</reference>
<dbReference type="SUPFAM" id="SSF53756">
    <property type="entry name" value="UDP-Glycosyltransferase/glycogen phosphorylase"/>
    <property type="match status" value="1"/>
</dbReference>